<keyword evidence="3 7" id="KW-1133">Transmembrane helix</keyword>
<dbReference type="PANTHER" id="PTHR47666">
    <property type="entry name" value="PROTEIN VASCULAR ASSOCIATED DEATH 1, CHLOROPLASTIC"/>
    <property type="match status" value="1"/>
</dbReference>
<proteinExistence type="predicted"/>
<dbReference type="CDD" id="cd13220">
    <property type="entry name" value="PH-GRAM_GRAMDC"/>
    <property type="match status" value="1"/>
</dbReference>
<keyword evidence="5" id="KW-0175">Coiled coil</keyword>
<dbReference type="Gene3D" id="2.30.29.30">
    <property type="entry name" value="Pleckstrin-homology domain (PH domain)/Phosphotyrosine-binding domain (PTB)"/>
    <property type="match status" value="1"/>
</dbReference>
<keyword evidence="2 7" id="KW-0812">Transmembrane</keyword>
<evidence type="ECO:0000256" key="7">
    <source>
        <dbReference type="SAM" id="Phobius"/>
    </source>
</evidence>
<evidence type="ECO:0000256" key="1">
    <source>
        <dbReference type="ARBA" id="ARBA00004167"/>
    </source>
</evidence>
<evidence type="ECO:0000256" key="6">
    <source>
        <dbReference type="SAM" id="MobiDB-lite"/>
    </source>
</evidence>
<feature type="compositionally biased region" description="Low complexity" evidence="6">
    <location>
        <begin position="71"/>
        <end position="80"/>
    </location>
</feature>
<organism evidence="9 10">
    <name type="scientific">Camelina sativa</name>
    <name type="common">False flax</name>
    <name type="synonym">Myagrum sativum</name>
    <dbReference type="NCBI Taxonomy" id="90675"/>
    <lineage>
        <taxon>Eukaryota</taxon>
        <taxon>Viridiplantae</taxon>
        <taxon>Streptophyta</taxon>
        <taxon>Embryophyta</taxon>
        <taxon>Tracheophyta</taxon>
        <taxon>Spermatophyta</taxon>
        <taxon>Magnoliopsida</taxon>
        <taxon>eudicotyledons</taxon>
        <taxon>Gunneridae</taxon>
        <taxon>Pentapetalae</taxon>
        <taxon>rosids</taxon>
        <taxon>malvids</taxon>
        <taxon>Brassicales</taxon>
        <taxon>Brassicaceae</taxon>
        <taxon>Camelineae</taxon>
        <taxon>Camelina</taxon>
    </lineage>
</organism>
<reference evidence="9" key="1">
    <citation type="journal article" date="2014" name="Nat. Commun.">
        <title>The emerging biofuel crop Camelina sativa retains a highly undifferentiated hexaploid genome structure.</title>
        <authorList>
            <person name="Kagale S."/>
            <person name="Koh C."/>
            <person name="Nixon J."/>
            <person name="Bollina V."/>
            <person name="Clarke W.E."/>
            <person name="Tuteja R."/>
            <person name="Spillane C."/>
            <person name="Robinson S.J."/>
            <person name="Links M.G."/>
            <person name="Clarke C."/>
            <person name="Higgins E.E."/>
            <person name="Huebert T."/>
            <person name="Sharpe A.G."/>
            <person name="Parkin I.A."/>
        </authorList>
    </citation>
    <scope>NUCLEOTIDE SEQUENCE [LARGE SCALE GENOMIC DNA]</scope>
    <source>
        <strain evidence="9">cv. DH55</strain>
    </source>
</reference>
<feature type="domain" description="VASt" evidence="8">
    <location>
        <begin position="319"/>
        <end position="491"/>
    </location>
</feature>
<dbReference type="Proteomes" id="UP000694864">
    <property type="component" value="Unplaced"/>
</dbReference>
<evidence type="ECO:0000259" key="8">
    <source>
        <dbReference type="PROSITE" id="PS51778"/>
    </source>
</evidence>
<feature type="transmembrane region" description="Helical" evidence="7">
    <location>
        <begin position="555"/>
        <end position="574"/>
    </location>
</feature>
<dbReference type="InterPro" id="IPR031968">
    <property type="entry name" value="VASt"/>
</dbReference>
<dbReference type="Pfam" id="PF02893">
    <property type="entry name" value="GRAM"/>
    <property type="match status" value="1"/>
</dbReference>
<evidence type="ECO:0000256" key="2">
    <source>
        <dbReference type="ARBA" id="ARBA00022692"/>
    </source>
</evidence>
<protein>
    <submittedName>
        <fullName evidence="10">Protein VASCULAR ASSOCIATED DEATH 1, chloroplastic-like</fullName>
    </submittedName>
</protein>
<evidence type="ECO:0000256" key="3">
    <source>
        <dbReference type="ARBA" id="ARBA00022989"/>
    </source>
</evidence>
<dbReference type="PROSITE" id="PS51778">
    <property type="entry name" value="VAST"/>
    <property type="match status" value="1"/>
</dbReference>
<dbReference type="InterPro" id="IPR004182">
    <property type="entry name" value="GRAM"/>
</dbReference>
<gene>
    <name evidence="10" type="primary">LOC104773528</name>
</gene>
<feature type="region of interest" description="Disordered" evidence="6">
    <location>
        <begin position="58"/>
        <end position="106"/>
    </location>
</feature>
<sequence>MAVDVDIVRRTQRPPKHSLSLSLSHDLLTNNNTFSLMAMLSSTTTASVSGIQIDSSASASAEVVSDPTPSSPEGSRSGGSPDRHDPSTSSPSPSRGGGDNNQSEVMSRSEEYRQLFRLPAEEVLVQDFNCACQESILLQGHMYLFIHYICFYSNIFGYETKKIIPFAEISCVKRAKTAGIFPNAIEILAGGKKYFFASFLSRDEAFKLIHDGWLEYGCAVKPEGDLQDSLSESKNQVNDGVVKRALSSMDLANELDIPLRDENLHLSGSSSLPVINQNGVSPSSVQRSAEPVEDIMASSSANTFNWKPEDINAPKLSSDFTKVAEAKFSIPVEEFFRLFFSDGAVSFVESFHKNCGDKEFRCTSWQPHEKLGHTRNVSFQHPIKIYFGAKFGGCQESQKFRMYRDSHLVIETSQEISDVPYADYFTVEGVWDVKRDCRDSIEGCILDVYLNVAFSKRTVWKGKIVQSTLEECREAYGHWIRMAHELLKQKKLENQKGNKLIEDGVPLAAKEETVSEFEEERKVEMVGGGVVKKSLSEVWVNLTSFVTRQSGTRQVIVIAFAVILLMQVTIVVLLKKGGGGKVEYHERYDEYSGHGASLGWLEKRMHFLREEMMMVEDRLQRMRQDHAALKAQFHHLEGLIRGNQH</sequence>
<feature type="coiled-coil region" evidence="5">
    <location>
        <begin position="605"/>
        <end position="632"/>
    </location>
</feature>
<keyword evidence="4 7" id="KW-0472">Membrane</keyword>
<keyword evidence="9" id="KW-1185">Reference proteome</keyword>
<comment type="subcellular location">
    <subcellularLocation>
        <location evidence="1">Membrane</location>
        <topology evidence="1">Single-pass membrane protein</topology>
    </subcellularLocation>
</comment>
<evidence type="ECO:0000313" key="10">
    <source>
        <dbReference type="RefSeq" id="XP_019098228.1"/>
    </source>
</evidence>
<evidence type="ECO:0000256" key="4">
    <source>
        <dbReference type="ARBA" id="ARBA00023136"/>
    </source>
</evidence>
<reference evidence="10" key="2">
    <citation type="submission" date="2025-08" db="UniProtKB">
        <authorList>
            <consortium name="RefSeq"/>
        </authorList>
    </citation>
    <scope>IDENTIFICATION</scope>
    <source>
        <tissue evidence="10">Leaf</tissue>
    </source>
</reference>
<name>A0ABM1RGU0_CAMSA</name>
<dbReference type="SMART" id="SM00568">
    <property type="entry name" value="GRAM"/>
    <property type="match status" value="1"/>
</dbReference>
<dbReference type="RefSeq" id="XP_019098228.1">
    <property type="nucleotide sequence ID" value="XM_019242683.1"/>
</dbReference>
<evidence type="ECO:0000313" key="9">
    <source>
        <dbReference type="Proteomes" id="UP000694864"/>
    </source>
</evidence>
<dbReference type="Pfam" id="PF16016">
    <property type="entry name" value="VASt"/>
    <property type="match status" value="1"/>
</dbReference>
<dbReference type="GeneID" id="104773528"/>
<dbReference type="InterPro" id="IPR011993">
    <property type="entry name" value="PH-like_dom_sf"/>
</dbReference>
<accession>A0ABM1RGU0</accession>
<evidence type="ECO:0000256" key="5">
    <source>
        <dbReference type="SAM" id="Coils"/>
    </source>
</evidence>
<dbReference type="PANTHER" id="PTHR47666:SF1">
    <property type="entry name" value="PROTEIN VASCULAR ASSOCIATED DEATH 1, CHLOROPLASTIC"/>
    <property type="match status" value="1"/>
</dbReference>